<evidence type="ECO:0000313" key="1">
    <source>
        <dbReference type="EMBL" id="VVD66277.1"/>
    </source>
</evidence>
<organism evidence="1 2">
    <name type="scientific">Pandoraea anhela</name>
    <dbReference type="NCBI Taxonomy" id="2508295"/>
    <lineage>
        <taxon>Bacteria</taxon>
        <taxon>Pseudomonadati</taxon>
        <taxon>Pseudomonadota</taxon>
        <taxon>Betaproteobacteria</taxon>
        <taxon>Burkholderiales</taxon>
        <taxon>Burkholderiaceae</taxon>
        <taxon>Pandoraea</taxon>
    </lineage>
</organism>
<sequence length="79" mass="8362">MFEAITPEVGAALDNINDIVAANPLDARIENSVATLREVAQTVTQASVRCAEPLQRNEGHMVADGLIAAATICNKLRGM</sequence>
<gene>
    <name evidence="1" type="ORF">PAN31108_00374</name>
</gene>
<dbReference type="AlphaFoldDB" id="A0A5E4RSN1"/>
<protein>
    <submittedName>
        <fullName evidence="1">Uncharacterized protein</fullName>
    </submittedName>
</protein>
<keyword evidence="2" id="KW-1185">Reference proteome</keyword>
<dbReference type="EMBL" id="CABPSB010000001">
    <property type="protein sequence ID" value="VVD66277.1"/>
    <property type="molecule type" value="Genomic_DNA"/>
</dbReference>
<dbReference type="RefSeq" id="WP_150667192.1">
    <property type="nucleotide sequence ID" value="NZ_CABPSB010000001.1"/>
</dbReference>
<accession>A0A5E4RSN1</accession>
<evidence type="ECO:0000313" key="2">
    <source>
        <dbReference type="Proteomes" id="UP000406256"/>
    </source>
</evidence>
<name>A0A5E4RSN1_9BURK</name>
<dbReference type="Proteomes" id="UP000406256">
    <property type="component" value="Unassembled WGS sequence"/>
</dbReference>
<reference evidence="1 2" key="1">
    <citation type="submission" date="2019-08" db="EMBL/GenBank/DDBJ databases">
        <authorList>
            <person name="Peeters C."/>
        </authorList>
    </citation>
    <scope>NUCLEOTIDE SEQUENCE [LARGE SCALE GENOMIC DNA]</scope>
    <source>
        <strain evidence="1 2">LMG 31108</strain>
    </source>
</reference>
<proteinExistence type="predicted"/>